<dbReference type="EMBL" id="MK500396">
    <property type="protein sequence ID" value="QBK88716.1"/>
    <property type="molecule type" value="Genomic_DNA"/>
</dbReference>
<reference evidence="1" key="1">
    <citation type="journal article" date="2019" name="MBio">
        <title>Virus Genomes from Deep Sea Sediments Expand the Ocean Megavirome and Support Independent Origins of Viral Gigantism.</title>
        <authorList>
            <person name="Backstrom D."/>
            <person name="Yutin N."/>
            <person name="Jorgensen S.L."/>
            <person name="Dharamshi J."/>
            <person name="Homa F."/>
            <person name="Zaremba-Niedwiedzka K."/>
            <person name="Spang A."/>
            <person name="Wolf Y.I."/>
            <person name="Koonin E.V."/>
            <person name="Ettema T.J."/>
        </authorList>
    </citation>
    <scope>NUCLEOTIDE SEQUENCE</scope>
</reference>
<sequence>MCEEHKHNEKVHSFAYQEEQVDLFEDQKERTECEECGTISEDSDHFEKVGACADSYVGYGPYPCCWKTVCKECKFVCIVCNAVHTQGHEHDWGLDDSDYGNFHKISDDYKFMCDKCYTNEHTTLSIKVWYGISNREWLGRYD</sequence>
<gene>
    <name evidence="1" type="ORF">LCMiAC01_03940</name>
</gene>
<protein>
    <submittedName>
        <fullName evidence="1">Uncharacterized protein</fullName>
    </submittedName>
</protein>
<evidence type="ECO:0000313" key="1">
    <source>
        <dbReference type="EMBL" id="QBK88716.1"/>
    </source>
</evidence>
<proteinExistence type="predicted"/>
<name>A0A481Z1Z0_9VIRU</name>
<accession>A0A481Z1Z0</accession>
<organism evidence="1">
    <name type="scientific">Mimivirus LCMiAC01</name>
    <dbReference type="NCBI Taxonomy" id="2506608"/>
    <lineage>
        <taxon>Viruses</taxon>
        <taxon>Varidnaviria</taxon>
        <taxon>Bamfordvirae</taxon>
        <taxon>Nucleocytoviricota</taxon>
        <taxon>Megaviricetes</taxon>
        <taxon>Imitervirales</taxon>
        <taxon>Mimiviridae</taxon>
        <taxon>Klosneuvirinae</taxon>
    </lineage>
</organism>